<evidence type="ECO:0000313" key="4">
    <source>
        <dbReference type="Proteomes" id="UP000319255"/>
    </source>
</evidence>
<sequence>MLSGKTTGQRRRVSYQDIEQRRGGVGGAVFVIVVAALIGYLAFAALQGEYGLFRLFQVEAEARGLQAELDALRAERAALAGKTHRLSTGSVDLELLDERARQVLGLGRPDEIIIR</sequence>
<protein>
    <submittedName>
        <fullName evidence="3">Septum formation initiator family protein</fullName>
    </submittedName>
</protein>
<organism evidence="3 4">
    <name type="scientific">Amaricoccus solimangrovi</name>
    <dbReference type="NCBI Taxonomy" id="2589815"/>
    <lineage>
        <taxon>Bacteria</taxon>
        <taxon>Pseudomonadati</taxon>
        <taxon>Pseudomonadota</taxon>
        <taxon>Alphaproteobacteria</taxon>
        <taxon>Rhodobacterales</taxon>
        <taxon>Paracoccaceae</taxon>
        <taxon>Amaricoccus</taxon>
    </lineage>
</organism>
<dbReference type="AlphaFoldDB" id="A0A501WF67"/>
<keyword evidence="4" id="KW-1185">Reference proteome</keyword>
<accession>A0A501WF67</accession>
<name>A0A501WF67_9RHOB</name>
<dbReference type="OrthoDB" id="7689499at2"/>
<gene>
    <name evidence="3" type="ORF">FJM51_17290</name>
</gene>
<evidence type="ECO:0000313" key="3">
    <source>
        <dbReference type="EMBL" id="TPE48503.1"/>
    </source>
</evidence>
<evidence type="ECO:0000256" key="2">
    <source>
        <dbReference type="SAM" id="Phobius"/>
    </source>
</evidence>
<keyword evidence="2" id="KW-0472">Membrane</keyword>
<reference evidence="3 4" key="1">
    <citation type="submission" date="2019-06" db="EMBL/GenBank/DDBJ databases">
        <title>A novel bacterium of genus Amaricoccus, isolated from marine sediment.</title>
        <authorList>
            <person name="Huang H."/>
            <person name="Mo K."/>
            <person name="Hu Y."/>
        </authorList>
    </citation>
    <scope>NUCLEOTIDE SEQUENCE [LARGE SCALE GENOMIC DNA]</scope>
    <source>
        <strain evidence="3 4">HB172011</strain>
    </source>
</reference>
<proteinExistence type="predicted"/>
<dbReference type="EMBL" id="VFRP01000021">
    <property type="protein sequence ID" value="TPE48503.1"/>
    <property type="molecule type" value="Genomic_DNA"/>
</dbReference>
<dbReference type="InterPro" id="IPR007060">
    <property type="entry name" value="FtsL/DivIC"/>
</dbReference>
<evidence type="ECO:0000256" key="1">
    <source>
        <dbReference type="SAM" id="Coils"/>
    </source>
</evidence>
<keyword evidence="1" id="KW-0175">Coiled coil</keyword>
<dbReference type="Proteomes" id="UP000319255">
    <property type="component" value="Unassembled WGS sequence"/>
</dbReference>
<comment type="caution">
    <text evidence="3">The sequence shown here is derived from an EMBL/GenBank/DDBJ whole genome shotgun (WGS) entry which is preliminary data.</text>
</comment>
<feature type="coiled-coil region" evidence="1">
    <location>
        <begin position="55"/>
        <end position="82"/>
    </location>
</feature>
<dbReference type="Pfam" id="PF04977">
    <property type="entry name" value="DivIC"/>
    <property type="match status" value="1"/>
</dbReference>
<keyword evidence="2" id="KW-1133">Transmembrane helix</keyword>
<feature type="transmembrane region" description="Helical" evidence="2">
    <location>
        <begin position="25"/>
        <end position="46"/>
    </location>
</feature>
<keyword evidence="2" id="KW-0812">Transmembrane</keyword>